<evidence type="ECO:0000256" key="2">
    <source>
        <dbReference type="ARBA" id="ARBA00023242"/>
    </source>
</evidence>
<dbReference type="InterPro" id="IPR004827">
    <property type="entry name" value="bZIP"/>
</dbReference>
<keyword evidence="7" id="KW-1185">Reference proteome</keyword>
<evidence type="ECO:0000313" key="6">
    <source>
        <dbReference type="EMBL" id="KAK7694637.1"/>
    </source>
</evidence>
<feature type="compositionally biased region" description="Polar residues" evidence="4">
    <location>
        <begin position="237"/>
        <end position="247"/>
    </location>
</feature>
<evidence type="ECO:0000256" key="4">
    <source>
        <dbReference type="SAM" id="MobiDB-lite"/>
    </source>
</evidence>
<dbReference type="SUPFAM" id="SSF57959">
    <property type="entry name" value="Leucine zipper domain"/>
    <property type="match status" value="1"/>
</dbReference>
<keyword evidence="2" id="KW-0539">Nucleus</keyword>
<dbReference type="Gene3D" id="1.20.5.170">
    <property type="match status" value="1"/>
</dbReference>
<comment type="subcellular location">
    <subcellularLocation>
        <location evidence="1">Nucleus</location>
    </subcellularLocation>
</comment>
<comment type="caution">
    <text evidence="6">The sequence shown here is derived from an EMBL/GenBank/DDBJ whole genome shotgun (WGS) entry which is preliminary data.</text>
</comment>
<dbReference type="PROSITE" id="PS00036">
    <property type="entry name" value="BZIP_BASIC"/>
    <property type="match status" value="1"/>
</dbReference>
<dbReference type="InterPro" id="IPR046347">
    <property type="entry name" value="bZIP_sf"/>
</dbReference>
<dbReference type="EMBL" id="JASBNA010000002">
    <property type="protein sequence ID" value="KAK7694637.1"/>
    <property type="molecule type" value="Genomic_DNA"/>
</dbReference>
<evidence type="ECO:0000256" key="1">
    <source>
        <dbReference type="ARBA" id="ARBA00004123"/>
    </source>
</evidence>
<feature type="domain" description="BZIP" evidence="5">
    <location>
        <begin position="33"/>
        <end position="47"/>
    </location>
</feature>
<dbReference type="PANTHER" id="PTHR40621:SF6">
    <property type="entry name" value="AP-1-LIKE TRANSCRIPTION FACTOR YAP1-RELATED"/>
    <property type="match status" value="1"/>
</dbReference>
<proteinExistence type="predicted"/>
<feature type="region of interest" description="Disordered" evidence="4">
    <location>
        <begin position="1"/>
        <end position="40"/>
    </location>
</feature>
<dbReference type="GO" id="GO:0001228">
    <property type="term" value="F:DNA-binding transcription activator activity, RNA polymerase II-specific"/>
    <property type="evidence" value="ECO:0007669"/>
    <property type="project" value="TreeGrafter"/>
</dbReference>
<reference evidence="6 7" key="1">
    <citation type="submission" date="2022-09" db="EMBL/GenBank/DDBJ databases">
        <authorList>
            <person name="Palmer J.M."/>
        </authorList>
    </citation>
    <scope>NUCLEOTIDE SEQUENCE [LARGE SCALE GENOMIC DNA]</scope>
    <source>
        <strain evidence="6 7">DSM 7382</strain>
    </source>
</reference>
<gene>
    <name evidence="6" type="ORF">QCA50_001824</name>
</gene>
<organism evidence="6 7">
    <name type="scientific">Cerrena zonata</name>
    <dbReference type="NCBI Taxonomy" id="2478898"/>
    <lineage>
        <taxon>Eukaryota</taxon>
        <taxon>Fungi</taxon>
        <taxon>Dikarya</taxon>
        <taxon>Basidiomycota</taxon>
        <taxon>Agaricomycotina</taxon>
        <taxon>Agaricomycetes</taxon>
        <taxon>Polyporales</taxon>
        <taxon>Cerrenaceae</taxon>
        <taxon>Cerrena</taxon>
    </lineage>
</organism>
<protein>
    <recommendedName>
        <fullName evidence="5">BZIP domain-containing protein</fullName>
    </recommendedName>
</protein>
<feature type="coiled-coil region" evidence="3">
    <location>
        <begin position="52"/>
        <end position="93"/>
    </location>
</feature>
<dbReference type="GO" id="GO:0000976">
    <property type="term" value="F:transcription cis-regulatory region binding"/>
    <property type="evidence" value="ECO:0007669"/>
    <property type="project" value="InterPro"/>
</dbReference>
<dbReference type="AlphaFoldDB" id="A0AAW0GRV6"/>
<accession>A0AAW0GRV6</accession>
<feature type="compositionally biased region" description="Basic and acidic residues" evidence="4">
    <location>
        <begin position="184"/>
        <end position="203"/>
    </location>
</feature>
<feature type="region of interest" description="Disordered" evidence="4">
    <location>
        <begin position="184"/>
        <end position="248"/>
    </location>
</feature>
<dbReference type="Proteomes" id="UP001385951">
    <property type="component" value="Unassembled WGS sequence"/>
</dbReference>
<sequence length="271" mass="29811">MPQSQSPTSTTSKGSDDNAPINTRMSMSEAALRKKKNADAQAAFRARRANYIATLEETVTNLEEVVIQLQDSCKDAKGEAAELRAENARLRLAHRERERFWRALWQAKNTGQPPPDAPGDDFSMPSYSPVHTPISTVGPSLPYPDDGMRIPPSVDPSTSLAATTSYVPAQQQDYSQRSQMTGFEHDVSGDTRSQHMDSQRMPRYDTSYPPYAPMESPVRESWSTNEISPLEGADPGSSPTYIESPSLTAAEANYGPRFSVNEDQKIPLGAL</sequence>
<dbReference type="GO" id="GO:0090575">
    <property type="term" value="C:RNA polymerase II transcription regulator complex"/>
    <property type="evidence" value="ECO:0007669"/>
    <property type="project" value="TreeGrafter"/>
</dbReference>
<evidence type="ECO:0000259" key="5">
    <source>
        <dbReference type="PROSITE" id="PS00036"/>
    </source>
</evidence>
<keyword evidence="3" id="KW-0175">Coiled coil</keyword>
<name>A0AAW0GRV6_9APHY</name>
<evidence type="ECO:0000256" key="3">
    <source>
        <dbReference type="SAM" id="Coils"/>
    </source>
</evidence>
<feature type="compositionally biased region" description="Low complexity" evidence="4">
    <location>
        <begin position="1"/>
        <end position="12"/>
    </location>
</feature>
<dbReference type="PANTHER" id="PTHR40621">
    <property type="entry name" value="TRANSCRIPTION FACTOR KAPC-RELATED"/>
    <property type="match status" value="1"/>
</dbReference>
<feature type="region of interest" description="Disordered" evidence="4">
    <location>
        <begin position="108"/>
        <end position="161"/>
    </location>
</feature>
<dbReference type="InterPro" id="IPR050936">
    <property type="entry name" value="AP-1-like"/>
</dbReference>
<evidence type="ECO:0000313" key="7">
    <source>
        <dbReference type="Proteomes" id="UP001385951"/>
    </source>
</evidence>